<dbReference type="HOGENOM" id="CLU_2433930_0_0_2"/>
<reference evidence="1 2" key="1">
    <citation type="submission" date="2014-07" db="EMBL/GenBank/DDBJ databases">
        <title>Methanogenic archaea and the global carbon cycle.</title>
        <authorList>
            <person name="Henriksen J.R."/>
            <person name="Luke J."/>
            <person name="Reinhart S."/>
            <person name="Benedict M.N."/>
            <person name="Youngblut N.D."/>
            <person name="Metcalf M.E."/>
            <person name="Whitaker R.J."/>
            <person name="Metcalf W.W."/>
        </authorList>
    </citation>
    <scope>NUCLEOTIDE SEQUENCE [LARGE SCALE GENOMIC DNA]</scope>
    <source>
        <strain evidence="1 2">Z-761</strain>
    </source>
</reference>
<evidence type="ECO:0000313" key="2">
    <source>
        <dbReference type="Proteomes" id="UP000033096"/>
    </source>
</evidence>
<gene>
    <name evidence="1" type="ORF">MSVAZ_3388</name>
</gene>
<keyword evidence="2" id="KW-1185">Reference proteome</keyword>
<dbReference type="GeneID" id="24811929"/>
<accession>A0A0E3Q929</accession>
<name>A0A0E3Q929_9EURY</name>
<dbReference type="KEGG" id="mvc:MSVAZ_3388"/>
<evidence type="ECO:0000313" key="1">
    <source>
        <dbReference type="EMBL" id="AKB45657.1"/>
    </source>
</evidence>
<dbReference type="RefSeq" id="WP_048123221.1">
    <property type="nucleotide sequence ID" value="NZ_CP009520.1"/>
</dbReference>
<proteinExistence type="predicted"/>
<organism evidence="1 2">
    <name type="scientific">Methanosarcina vacuolata Z-761</name>
    <dbReference type="NCBI Taxonomy" id="1434123"/>
    <lineage>
        <taxon>Archaea</taxon>
        <taxon>Methanobacteriati</taxon>
        <taxon>Methanobacteriota</taxon>
        <taxon>Stenosarchaea group</taxon>
        <taxon>Methanomicrobia</taxon>
        <taxon>Methanosarcinales</taxon>
        <taxon>Methanosarcinaceae</taxon>
        <taxon>Methanosarcina</taxon>
    </lineage>
</organism>
<dbReference type="EMBL" id="CP009520">
    <property type="protein sequence ID" value="AKB45657.1"/>
    <property type="molecule type" value="Genomic_DNA"/>
</dbReference>
<protein>
    <submittedName>
        <fullName evidence="1">Uncharacterized protein</fullName>
    </submittedName>
</protein>
<dbReference type="PATRIC" id="fig|1434123.4.peg.4156"/>
<sequence>MINPTRVLSYVLDTQENSEFPLTKVFSLIFVKDMANLTLRGCELMLLGKRIAEKMSSEKISFLRKSSNIHRESGNYLGFGDERAELNSEI</sequence>
<dbReference type="AlphaFoldDB" id="A0A0E3Q929"/>
<dbReference type="Proteomes" id="UP000033096">
    <property type="component" value="Chromosome"/>
</dbReference>